<dbReference type="GO" id="GO:0016757">
    <property type="term" value="F:glycosyltransferase activity"/>
    <property type="evidence" value="ECO:0007669"/>
    <property type="project" value="UniProtKB-KW"/>
</dbReference>
<dbReference type="PANTHER" id="PTHR43685:SF5">
    <property type="entry name" value="GLYCOSYLTRANSFERASE EPSE-RELATED"/>
    <property type="match status" value="1"/>
</dbReference>
<evidence type="ECO:0000313" key="5">
    <source>
        <dbReference type="EMBL" id="ADR19055.1"/>
    </source>
</evidence>
<dbReference type="HOGENOM" id="CLU_025996_0_9_0"/>
<dbReference type="SUPFAM" id="SSF53448">
    <property type="entry name" value="Nucleotide-diphospho-sugar transferases"/>
    <property type="match status" value="1"/>
</dbReference>
<dbReference type="InterPro" id="IPR001173">
    <property type="entry name" value="Glyco_trans_2-like"/>
</dbReference>
<dbReference type="OrthoDB" id="9807414at2"/>
<keyword evidence="6" id="KW-1185">Reference proteome</keyword>
<dbReference type="KEGG" id="cni:Calni_1144"/>
<gene>
    <name evidence="5" type="ordered locus">Calni_1144</name>
</gene>
<protein>
    <submittedName>
        <fullName evidence="5">Glycosyl transferase family 2</fullName>
    </submittedName>
</protein>
<evidence type="ECO:0000256" key="1">
    <source>
        <dbReference type="ARBA" id="ARBA00006739"/>
    </source>
</evidence>
<sequence length="275" mass="32059">MKTNNKVSIILPCYNCASTLPFTLESIKTQTYKNFELVIINDGSTDDSIHIITNFIKSVSFSVKLITRDNKGFLYSLEEGIDASQGDFIARIDGDDFWFPNHLESHMKAFEEDESLVLVGSEAYIIDQNGNYIGEYAVPHSYFDIIKFMHNDNPFIHSSVIFKRSAYKKTKGYMIGNDEKSKHIADYYLWFELSKQGKCINLDIITLCYRYNQNSMSRTIKKYNNYLARLSVMKEVNNFYKKYPLYSLYCQIKVLLRLIQTCLSIVWEKKPKMLV</sequence>
<evidence type="ECO:0000259" key="4">
    <source>
        <dbReference type="Pfam" id="PF00535"/>
    </source>
</evidence>
<feature type="domain" description="Glycosyltransferase 2-like" evidence="4">
    <location>
        <begin position="8"/>
        <end position="168"/>
    </location>
</feature>
<keyword evidence="3 5" id="KW-0808">Transferase</keyword>
<keyword evidence="2" id="KW-0328">Glycosyltransferase</keyword>
<dbReference type="InterPro" id="IPR029044">
    <property type="entry name" value="Nucleotide-diphossugar_trans"/>
</dbReference>
<reference evidence="5 6" key="2">
    <citation type="journal article" date="2011" name="Stand. Genomic Sci.">
        <title>Complete genome sequence of Calditerrivibrio nitroreducens type strain (Yu37-1).</title>
        <authorList>
            <person name="Pitluck S."/>
            <person name="Sikorski J."/>
            <person name="Zeytun A."/>
            <person name="Lapidus A."/>
            <person name="Nolan M."/>
            <person name="Lucas S."/>
            <person name="Hammon N."/>
            <person name="Deshpande S."/>
            <person name="Cheng J.F."/>
            <person name="Tapia R."/>
            <person name="Han C."/>
            <person name="Goodwin L."/>
            <person name="Liolios K."/>
            <person name="Pagani I."/>
            <person name="Ivanova N."/>
            <person name="Mavromatis K."/>
            <person name="Pati A."/>
            <person name="Chen A."/>
            <person name="Palaniappan K."/>
            <person name="Hauser L."/>
            <person name="Chang Y.J."/>
            <person name="Jeffries C.D."/>
            <person name="Detter J.C."/>
            <person name="Brambilla E."/>
            <person name="Djao O.D."/>
            <person name="Rohde M."/>
            <person name="Spring S."/>
            <person name="Goker M."/>
            <person name="Woyke T."/>
            <person name="Bristow J."/>
            <person name="Eisen J.A."/>
            <person name="Markowitz V."/>
            <person name="Hugenholtz P."/>
            <person name="Kyrpides N.C."/>
            <person name="Klenk H.P."/>
            <person name="Land M."/>
        </authorList>
    </citation>
    <scope>NUCLEOTIDE SEQUENCE [LARGE SCALE GENOMIC DNA]</scope>
    <source>
        <strain evidence="6">DSM 19672 / NBRC 101217 / Yu37-1</strain>
    </source>
</reference>
<organism evidence="5 6">
    <name type="scientific">Calditerrivibrio nitroreducens (strain DSM 19672 / NBRC 101217 / Yu37-1)</name>
    <dbReference type="NCBI Taxonomy" id="768670"/>
    <lineage>
        <taxon>Bacteria</taxon>
        <taxon>Pseudomonadati</taxon>
        <taxon>Deferribacterota</taxon>
        <taxon>Deferribacteres</taxon>
        <taxon>Deferribacterales</taxon>
        <taxon>Calditerrivibrionaceae</taxon>
    </lineage>
</organism>
<dbReference type="AlphaFoldDB" id="E4TIK7"/>
<name>E4TIK7_CALNY</name>
<dbReference type="InterPro" id="IPR050834">
    <property type="entry name" value="Glycosyltransf_2"/>
</dbReference>
<evidence type="ECO:0000313" key="6">
    <source>
        <dbReference type="Proteomes" id="UP000007039"/>
    </source>
</evidence>
<dbReference type="EMBL" id="CP002347">
    <property type="protein sequence ID" value="ADR19055.1"/>
    <property type="molecule type" value="Genomic_DNA"/>
</dbReference>
<dbReference type="CAZy" id="GT2">
    <property type="family name" value="Glycosyltransferase Family 2"/>
</dbReference>
<dbReference type="Gene3D" id="3.90.550.10">
    <property type="entry name" value="Spore Coat Polysaccharide Biosynthesis Protein SpsA, Chain A"/>
    <property type="match status" value="1"/>
</dbReference>
<dbReference type="eggNOG" id="COG1215">
    <property type="taxonomic scope" value="Bacteria"/>
</dbReference>
<accession>E4TIK7</accession>
<dbReference type="PANTHER" id="PTHR43685">
    <property type="entry name" value="GLYCOSYLTRANSFERASE"/>
    <property type="match status" value="1"/>
</dbReference>
<reference key="1">
    <citation type="submission" date="2010-11" db="EMBL/GenBank/DDBJ databases">
        <title>The complete genome of chromosome of Calditerrivibrio nitroreducens DSM 19672.</title>
        <authorList>
            <consortium name="US DOE Joint Genome Institute (JGI-PGF)"/>
            <person name="Lucas S."/>
            <person name="Copeland A."/>
            <person name="Lapidus A."/>
            <person name="Bruce D."/>
            <person name="Goodwin L."/>
            <person name="Pitluck S."/>
            <person name="Kyrpides N."/>
            <person name="Mavromatis K."/>
            <person name="Ivanova N."/>
            <person name="Mikhailova N."/>
            <person name="Zeytun A."/>
            <person name="Brettin T."/>
            <person name="Detter J.C."/>
            <person name="Tapia R."/>
            <person name="Han C."/>
            <person name="Land M."/>
            <person name="Hauser L."/>
            <person name="Markowitz V."/>
            <person name="Cheng J.-F."/>
            <person name="Hugenholtz P."/>
            <person name="Woyke T."/>
            <person name="Wu D."/>
            <person name="Spring S."/>
            <person name="Schroeder M."/>
            <person name="Brambilla E."/>
            <person name="Klenk H.-P."/>
            <person name="Eisen J.A."/>
        </authorList>
    </citation>
    <scope>NUCLEOTIDE SEQUENCE [LARGE SCALE GENOMIC DNA]</scope>
    <source>
        <strain>DSM 19672</strain>
    </source>
</reference>
<dbReference type="RefSeq" id="WP_013451267.1">
    <property type="nucleotide sequence ID" value="NC_014758.1"/>
</dbReference>
<dbReference type="STRING" id="768670.Calni_1144"/>
<evidence type="ECO:0000256" key="3">
    <source>
        <dbReference type="ARBA" id="ARBA00022679"/>
    </source>
</evidence>
<dbReference type="Pfam" id="PF00535">
    <property type="entry name" value="Glycos_transf_2"/>
    <property type="match status" value="1"/>
</dbReference>
<proteinExistence type="inferred from homology"/>
<comment type="similarity">
    <text evidence="1">Belongs to the glycosyltransferase 2 family.</text>
</comment>
<evidence type="ECO:0000256" key="2">
    <source>
        <dbReference type="ARBA" id="ARBA00022676"/>
    </source>
</evidence>
<dbReference type="Proteomes" id="UP000007039">
    <property type="component" value="Chromosome"/>
</dbReference>